<dbReference type="GO" id="GO:0004803">
    <property type="term" value="F:transposase activity"/>
    <property type="evidence" value="ECO:0007669"/>
    <property type="project" value="InterPro"/>
</dbReference>
<protein>
    <submittedName>
        <fullName evidence="4">Transposase</fullName>
    </submittedName>
</protein>
<dbReference type="PANTHER" id="PTHR33055">
    <property type="entry name" value="TRANSPOSASE FOR INSERTION SEQUENCE ELEMENT IS1111A"/>
    <property type="match status" value="1"/>
</dbReference>
<dbReference type="Pfam" id="PF01548">
    <property type="entry name" value="DEDD_Tnp_IS110"/>
    <property type="match status" value="1"/>
</dbReference>
<dbReference type="PANTHER" id="PTHR33055:SF3">
    <property type="entry name" value="PUTATIVE TRANSPOSASE FOR IS117-RELATED"/>
    <property type="match status" value="1"/>
</dbReference>
<dbReference type="GeneID" id="42858777"/>
<dbReference type="PATRIC" id="fig|1550024.3.peg.4567"/>
<evidence type="ECO:0000313" key="5">
    <source>
        <dbReference type="Proteomes" id="UP000032483"/>
    </source>
</evidence>
<feature type="coiled-coil region" evidence="1">
    <location>
        <begin position="243"/>
        <end position="270"/>
    </location>
</feature>
<comment type="caution">
    <text evidence="4">The sequence shown here is derived from an EMBL/GenBank/DDBJ whole genome shotgun (WGS) entry which is preliminary data.</text>
</comment>
<reference evidence="4" key="1">
    <citation type="submission" date="2015-02" db="EMBL/GenBank/DDBJ databases">
        <title>A novel member of the family Ruminococcaceae isolated from human feces.</title>
        <authorList>
            <person name="Shkoporov A.N."/>
            <person name="Chaplin A.V."/>
            <person name="Motuzova O.V."/>
            <person name="Kafarskaia L.I."/>
            <person name="Khokhlova E.V."/>
            <person name="Efimov B.A."/>
        </authorList>
    </citation>
    <scope>NUCLEOTIDE SEQUENCE [LARGE SCALE GENOMIC DNA]</scope>
    <source>
        <strain evidence="4">585-1</strain>
    </source>
</reference>
<keyword evidence="1" id="KW-0175">Coiled coil</keyword>
<dbReference type="Proteomes" id="UP000032483">
    <property type="component" value="Unassembled WGS sequence"/>
</dbReference>
<dbReference type="InterPro" id="IPR047650">
    <property type="entry name" value="Transpos_IS110"/>
</dbReference>
<dbReference type="Pfam" id="PF02371">
    <property type="entry name" value="Transposase_20"/>
    <property type="match status" value="1"/>
</dbReference>
<feature type="domain" description="Transposase IS116/IS110/IS902 C-terminal" evidence="3">
    <location>
        <begin position="276"/>
        <end position="354"/>
    </location>
</feature>
<sequence length="402" mass="45052">MNCVGIDVSKGKSMIAVMRPFGEVVVSPFEVRHTASELSELARLLKNLDGETRVVMESTGNYHAPVAWLLHGAGFYVSVVNAMLVHDYGNNSLRRGKTDKKDAVKLANYGLDHWLTLPRYVPEEDTRLMLKTCYRQYQQYSKVQTMLKNNLISLLDTAFPDANRLFTSPPRADGSEKWVDFVATFWHCECVCGLSKKAFTAKYQKWCRKHGYNFSQDKALDIYASACGRFGVMPKTNTAKLLVEQAISQLQTTSAALAALKQEMQSLAASLPEYPVVMGMFGVGPTLGPQLIAEIGDVRRFHSKKALVAFAGIDAPPYQSGQIDVRSRSISKRGSASLRRTLFLVMGVLLQCAPMDEPVYQFMNKKRSEGKPYRVYMMASANKFLRIYYASVKAYLDSLEHD</sequence>
<evidence type="ECO:0000313" key="4">
    <source>
        <dbReference type="EMBL" id="KJF38134.1"/>
    </source>
</evidence>
<dbReference type="InterPro" id="IPR002525">
    <property type="entry name" value="Transp_IS110-like_N"/>
</dbReference>
<gene>
    <name evidence="4" type="ORF">TQ39_19875</name>
</gene>
<dbReference type="RefSeq" id="WP_050006804.1">
    <property type="nucleotide sequence ID" value="NZ_JXXK01000089.1"/>
</dbReference>
<evidence type="ECO:0000256" key="1">
    <source>
        <dbReference type="SAM" id="Coils"/>
    </source>
</evidence>
<name>A0A0D8IUG4_9FIRM</name>
<keyword evidence="5" id="KW-1185">Reference proteome</keyword>
<dbReference type="InterPro" id="IPR003346">
    <property type="entry name" value="Transposase_20"/>
</dbReference>
<evidence type="ECO:0000259" key="3">
    <source>
        <dbReference type="Pfam" id="PF02371"/>
    </source>
</evidence>
<evidence type="ECO:0000259" key="2">
    <source>
        <dbReference type="Pfam" id="PF01548"/>
    </source>
</evidence>
<feature type="domain" description="Transposase IS110-like N-terminal" evidence="2">
    <location>
        <begin position="4"/>
        <end position="160"/>
    </location>
</feature>
<dbReference type="GO" id="GO:0006313">
    <property type="term" value="P:DNA transposition"/>
    <property type="evidence" value="ECO:0007669"/>
    <property type="project" value="InterPro"/>
</dbReference>
<proteinExistence type="predicted"/>
<dbReference type="AlphaFoldDB" id="A0A0D8IUG4"/>
<organism evidence="4 5">
    <name type="scientific">Ruthenibacterium lactatiformans</name>
    <dbReference type="NCBI Taxonomy" id="1550024"/>
    <lineage>
        <taxon>Bacteria</taxon>
        <taxon>Bacillati</taxon>
        <taxon>Bacillota</taxon>
        <taxon>Clostridia</taxon>
        <taxon>Eubacteriales</taxon>
        <taxon>Oscillospiraceae</taxon>
        <taxon>Ruthenibacterium</taxon>
    </lineage>
</organism>
<dbReference type="EMBL" id="JXXK01000089">
    <property type="protein sequence ID" value="KJF38134.1"/>
    <property type="molecule type" value="Genomic_DNA"/>
</dbReference>
<dbReference type="NCBIfam" id="NF033542">
    <property type="entry name" value="transpos_IS110"/>
    <property type="match status" value="1"/>
</dbReference>
<accession>A0A0D8IUG4</accession>
<dbReference type="GO" id="GO:0003677">
    <property type="term" value="F:DNA binding"/>
    <property type="evidence" value="ECO:0007669"/>
    <property type="project" value="InterPro"/>
</dbReference>